<accession>A0A1Y5T6B0</accession>
<dbReference type="Proteomes" id="UP000193827">
    <property type="component" value="Unassembled WGS sequence"/>
</dbReference>
<keyword evidence="3" id="KW-1185">Reference proteome</keyword>
<protein>
    <recommendedName>
        <fullName evidence="4">Cation/multidrug efflux pump</fullName>
    </recommendedName>
</protein>
<keyword evidence="1" id="KW-1133">Transmembrane helix</keyword>
<dbReference type="RefSeq" id="WP_085893244.1">
    <property type="nucleotide sequence ID" value="NZ_FWFL01000008.1"/>
</dbReference>
<dbReference type="AlphaFoldDB" id="A0A1Y5T6B0"/>
<sequence length="88" mass="10336">MLALLRLLVFGFLILSVLYVGISLWSRSVRSRKLAQEWENEGRQGDKDAYMQEGMVQYERSLRRKLILLVYIVPVTVVTVIIYLTNFR</sequence>
<organism evidence="2 3">
    <name type="scientific">Roseovarius litorisediminis</name>
    <dbReference type="NCBI Taxonomy" id="1312363"/>
    <lineage>
        <taxon>Bacteria</taxon>
        <taxon>Pseudomonadati</taxon>
        <taxon>Pseudomonadota</taxon>
        <taxon>Alphaproteobacteria</taxon>
        <taxon>Rhodobacterales</taxon>
        <taxon>Roseobacteraceae</taxon>
        <taxon>Roseovarius</taxon>
    </lineage>
</organism>
<keyword evidence="1" id="KW-0812">Transmembrane</keyword>
<proteinExistence type="predicted"/>
<keyword evidence="1" id="KW-0472">Membrane</keyword>
<evidence type="ECO:0008006" key="4">
    <source>
        <dbReference type="Google" id="ProtNLM"/>
    </source>
</evidence>
<dbReference type="EMBL" id="FWFL01000008">
    <property type="protein sequence ID" value="SLN56322.1"/>
    <property type="molecule type" value="Genomic_DNA"/>
</dbReference>
<feature type="transmembrane region" description="Helical" evidence="1">
    <location>
        <begin position="6"/>
        <end position="25"/>
    </location>
</feature>
<name>A0A1Y5T6B0_9RHOB</name>
<reference evidence="2 3" key="1">
    <citation type="submission" date="2017-03" db="EMBL/GenBank/DDBJ databases">
        <authorList>
            <person name="Afonso C.L."/>
            <person name="Miller P.J."/>
            <person name="Scott M.A."/>
            <person name="Spackman E."/>
            <person name="Goraichik I."/>
            <person name="Dimitrov K.M."/>
            <person name="Suarez D.L."/>
            <person name="Swayne D.E."/>
        </authorList>
    </citation>
    <scope>NUCLEOTIDE SEQUENCE [LARGE SCALE GENOMIC DNA]</scope>
    <source>
        <strain evidence="2 3">CECT 8287</strain>
    </source>
</reference>
<evidence type="ECO:0000256" key="1">
    <source>
        <dbReference type="SAM" id="Phobius"/>
    </source>
</evidence>
<evidence type="ECO:0000313" key="2">
    <source>
        <dbReference type="EMBL" id="SLN56322.1"/>
    </source>
</evidence>
<dbReference type="OrthoDB" id="7632202at2"/>
<gene>
    <name evidence="2" type="ORF">PEL8287_03024</name>
</gene>
<feature type="transmembrane region" description="Helical" evidence="1">
    <location>
        <begin position="66"/>
        <end position="85"/>
    </location>
</feature>
<evidence type="ECO:0000313" key="3">
    <source>
        <dbReference type="Proteomes" id="UP000193827"/>
    </source>
</evidence>